<dbReference type="Gene3D" id="2.40.50.140">
    <property type="entry name" value="Nucleic acid-binding proteins"/>
    <property type="match status" value="1"/>
</dbReference>
<comment type="function">
    <text evidence="7">Involved in DNA repair and RecF pathway recombination.</text>
</comment>
<comment type="caution">
    <text evidence="9">The sequence shown here is derived from an EMBL/GenBank/DDBJ whole genome shotgun (WGS) entry which is preliminary data.</text>
</comment>
<dbReference type="EMBL" id="JACHIB010000019">
    <property type="protein sequence ID" value="MBB6084989.1"/>
    <property type="molecule type" value="Genomic_DNA"/>
</dbReference>
<name>A0A7W9TQT8_CASDE</name>
<evidence type="ECO:0000313" key="9">
    <source>
        <dbReference type="EMBL" id="MBB6084989.1"/>
    </source>
</evidence>
<dbReference type="PANTHER" id="PTHR33991">
    <property type="entry name" value="DNA REPAIR PROTEIN RECO"/>
    <property type="match status" value="1"/>
</dbReference>
<evidence type="ECO:0000313" key="10">
    <source>
        <dbReference type="Proteomes" id="UP000541136"/>
    </source>
</evidence>
<feature type="domain" description="DNA replication/recombination mediator RecO N-terminal" evidence="8">
    <location>
        <begin position="11"/>
        <end position="79"/>
    </location>
</feature>
<dbReference type="Pfam" id="PF11967">
    <property type="entry name" value="RecO_N"/>
    <property type="match status" value="1"/>
</dbReference>
<sequence>MSRRGQRILDARGYVLHASPWRETSLVVQAFTRDHGCVALVAKGAKRPYSALRAVLVGFQPLWLSWTGSAEVHTLTRAESGPVRLLDGRAMMSGWYMNELILRLLGREDPHPGVFDAYEAALDALAGARGRPHAAALRRFEWLLLEQAGYGLDVPMPDFEQAGAEPALRQALRERLDELLEAPLRTRQVLMDLQRY</sequence>
<dbReference type="InterPro" id="IPR042242">
    <property type="entry name" value="RecO_C"/>
</dbReference>
<evidence type="ECO:0000256" key="4">
    <source>
        <dbReference type="ARBA" id="ARBA00023172"/>
    </source>
</evidence>
<dbReference type="Gene3D" id="1.20.1440.120">
    <property type="entry name" value="Recombination protein O, C-terminal domain"/>
    <property type="match status" value="1"/>
</dbReference>
<dbReference type="HAMAP" id="MF_00201">
    <property type="entry name" value="RecO"/>
    <property type="match status" value="1"/>
</dbReference>
<accession>A0A7W9TQT8</accession>
<dbReference type="PANTHER" id="PTHR33991:SF1">
    <property type="entry name" value="DNA REPAIR PROTEIN RECO"/>
    <property type="match status" value="1"/>
</dbReference>
<dbReference type="SUPFAM" id="SSF50249">
    <property type="entry name" value="Nucleic acid-binding proteins"/>
    <property type="match status" value="1"/>
</dbReference>
<evidence type="ECO:0000256" key="5">
    <source>
        <dbReference type="ARBA" id="ARBA00023204"/>
    </source>
</evidence>
<dbReference type="InterPro" id="IPR003717">
    <property type="entry name" value="RecO"/>
</dbReference>
<evidence type="ECO:0000256" key="2">
    <source>
        <dbReference type="ARBA" id="ARBA00021310"/>
    </source>
</evidence>
<evidence type="ECO:0000256" key="6">
    <source>
        <dbReference type="ARBA" id="ARBA00033409"/>
    </source>
</evidence>
<dbReference type="GO" id="GO:0006310">
    <property type="term" value="P:DNA recombination"/>
    <property type="evidence" value="ECO:0007669"/>
    <property type="project" value="UniProtKB-UniRule"/>
</dbReference>
<dbReference type="AlphaFoldDB" id="A0A7W9TQT8"/>
<dbReference type="Pfam" id="PF02565">
    <property type="entry name" value="RecO_C"/>
    <property type="match status" value="1"/>
</dbReference>
<dbReference type="NCBIfam" id="TIGR00613">
    <property type="entry name" value="reco"/>
    <property type="match status" value="1"/>
</dbReference>
<dbReference type="InterPro" id="IPR022572">
    <property type="entry name" value="DNA_rep/recomb_RecO_N"/>
</dbReference>
<gene>
    <name evidence="7" type="primary">recO</name>
    <name evidence="9" type="ORF">HNR28_003042</name>
</gene>
<dbReference type="InterPro" id="IPR037278">
    <property type="entry name" value="ARFGAP/RecO"/>
</dbReference>
<dbReference type="GO" id="GO:0043590">
    <property type="term" value="C:bacterial nucleoid"/>
    <property type="evidence" value="ECO:0007669"/>
    <property type="project" value="TreeGrafter"/>
</dbReference>
<comment type="similarity">
    <text evidence="1 7">Belongs to the RecO family.</text>
</comment>
<evidence type="ECO:0000259" key="8">
    <source>
        <dbReference type="Pfam" id="PF11967"/>
    </source>
</evidence>
<organism evidence="9 10">
    <name type="scientific">Castellaniella defragrans</name>
    <name type="common">Alcaligenes defragrans</name>
    <dbReference type="NCBI Taxonomy" id="75697"/>
    <lineage>
        <taxon>Bacteria</taxon>
        <taxon>Pseudomonadati</taxon>
        <taxon>Pseudomonadota</taxon>
        <taxon>Betaproteobacteria</taxon>
        <taxon>Burkholderiales</taxon>
        <taxon>Alcaligenaceae</taxon>
        <taxon>Castellaniella</taxon>
    </lineage>
</organism>
<dbReference type="SUPFAM" id="SSF57863">
    <property type="entry name" value="ArfGap/RecO-like zinc finger"/>
    <property type="match status" value="1"/>
</dbReference>
<dbReference type="RefSeq" id="WP_151025247.1">
    <property type="nucleotide sequence ID" value="NZ_JACHIB010000019.1"/>
</dbReference>
<evidence type="ECO:0000256" key="1">
    <source>
        <dbReference type="ARBA" id="ARBA00007452"/>
    </source>
</evidence>
<protein>
    <recommendedName>
        <fullName evidence="2 7">DNA repair protein RecO</fullName>
    </recommendedName>
    <alternativeName>
        <fullName evidence="6 7">Recombination protein O</fullName>
    </alternativeName>
</protein>
<keyword evidence="3 7" id="KW-0227">DNA damage</keyword>
<proteinExistence type="inferred from homology"/>
<evidence type="ECO:0000256" key="3">
    <source>
        <dbReference type="ARBA" id="ARBA00022763"/>
    </source>
</evidence>
<dbReference type="InterPro" id="IPR012340">
    <property type="entry name" value="NA-bd_OB-fold"/>
</dbReference>
<keyword evidence="5 7" id="KW-0234">DNA repair</keyword>
<dbReference type="Proteomes" id="UP000541136">
    <property type="component" value="Unassembled WGS sequence"/>
</dbReference>
<reference evidence="9 10" key="1">
    <citation type="submission" date="2020-08" db="EMBL/GenBank/DDBJ databases">
        <title>Genomic Encyclopedia of Type Strains, Phase IV (KMG-IV): sequencing the most valuable type-strain genomes for metagenomic binning, comparative biology and taxonomic classification.</title>
        <authorList>
            <person name="Goeker M."/>
        </authorList>
    </citation>
    <scope>NUCLEOTIDE SEQUENCE [LARGE SCALE GENOMIC DNA]</scope>
    <source>
        <strain evidence="9 10">DSM 12141</strain>
    </source>
</reference>
<dbReference type="GO" id="GO:0006302">
    <property type="term" value="P:double-strand break repair"/>
    <property type="evidence" value="ECO:0007669"/>
    <property type="project" value="TreeGrafter"/>
</dbReference>
<keyword evidence="4 7" id="KW-0233">DNA recombination</keyword>
<evidence type="ECO:0000256" key="7">
    <source>
        <dbReference type="HAMAP-Rule" id="MF_00201"/>
    </source>
</evidence>